<feature type="non-terminal residue" evidence="1">
    <location>
        <position position="1"/>
    </location>
</feature>
<evidence type="ECO:0000313" key="1">
    <source>
        <dbReference type="EMBL" id="GFD52345.1"/>
    </source>
</evidence>
<dbReference type="EMBL" id="BKCJ011781154">
    <property type="protein sequence ID" value="GFD52345.1"/>
    <property type="molecule type" value="Genomic_DNA"/>
</dbReference>
<gene>
    <name evidence="1" type="ORF">Tci_924314</name>
</gene>
<comment type="caution">
    <text evidence="1">The sequence shown here is derived from an EMBL/GenBank/DDBJ whole genome shotgun (WGS) entry which is preliminary data.</text>
</comment>
<name>A0A699WXP9_TANCI</name>
<protein>
    <submittedName>
        <fullName evidence="1">Uncharacterized protein</fullName>
    </submittedName>
</protein>
<accession>A0A699WXP9</accession>
<dbReference type="AlphaFoldDB" id="A0A699WXP9"/>
<organism evidence="1">
    <name type="scientific">Tanacetum cinerariifolium</name>
    <name type="common">Dalmatian daisy</name>
    <name type="synonym">Chrysanthemum cinerariifolium</name>
    <dbReference type="NCBI Taxonomy" id="118510"/>
    <lineage>
        <taxon>Eukaryota</taxon>
        <taxon>Viridiplantae</taxon>
        <taxon>Streptophyta</taxon>
        <taxon>Embryophyta</taxon>
        <taxon>Tracheophyta</taxon>
        <taxon>Spermatophyta</taxon>
        <taxon>Magnoliopsida</taxon>
        <taxon>eudicotyledons</taxon>
        <taxon>Gunneridae</taxon>
        <taxon>Pentapetalae</taxon>
        <taxon>asterids</taxon>
        <taxon>campanulids</taxon>
        <taxon>Asterales</taxon>
        <taxon>Asteraceae</taxon>
        <taxon>Asteroideae</taxon>
        <taxon>Anthemideae</taxon>
        <taxon>Anthemidinae</taxon>
        <taxon>Tanacetum</taxon>
    </lineage>
</organism>
<reference evidence="1" key="1">
    <citation type="journal article" date="2019" name="Sci. Rep.">
        <title>Draft genome of Tanacetum cinerariifolium, the natural source of mosquito coil.</title>
        <authorList>
            <person name="Yamashiro T."/>
            <person name="Shiraishi A."/>
            <person name="Satake H."/>
            <person name="Nakayama K."/>
        </authorList>
    </citation>
    <scope>NUCLEOTIDE SEQUENCE</scope>
</reference>
<proteinExistence type="predicted"/>
<sequence>AEESEVDEPELGKPELDKLVLDKLEVGFNLGYLPGRIGSFFGCSPEDYGFLDSCSDSESYGSDCFGFDFG</sequence>